<keyword evidence="1" id="KW-0812">Transmembrane</keyword>
<comment type="caution">
    <text evidence="3">The sequence shown here is derived from an EMBL/GenBank/DDBJ whole genome shotgun (WGS) entry which is preliminary data.</text>
</comment>
<name>A0A6A7WBY3_9BACT</name>
<reference evidence="3 4" key="1">
    <citation type="submission" date="2019-09" db="EMBL/GenBank/DDBJ databases">
        <title>Distinct polysaccharide growth profiles of human intestinal Prevotella copri isolates.</title>
        <authorList>
            <person name="Fehlner-Peach H."/>
            <person name="Magnabosco C."/>
            <person name="Raghavan V."/>
            <person name="Scher J.U."/>
            <person name="Tett A."/>
            <person name="Cox L.M."/>
            <person name="Gottsegen C."/>
            <person name="Watters A."/>
            <person name="Wiltshire- Gordon J.D."/>
            <person name="Segata N."/>
            <person name="Bonneau R."/>
            <person name="Littman D.R."/>
        </authorList>
    </citation>
    <scope>NUCLEOTIDE SEQUENCE [LARGE SCALE GENOMIC DNA]</scope>
    <source>
        <strain evidence="4">iAQ1173</strain>
    </source>
</reference>
<evidence type="ECO:0000313" key="3">
    <source>
        <dbReference type="EMBL" id="MQP11994.1"/>
    </source>
</evidence>
<gene>
    <name evidence="3" type="ORF">F7D20_08525</name>
</gene>
<keyword evidence="1" id="KW-1133">Transmembrane helix</keyword>
<feature type="signal peptide" evidence="2">
    <location>
        <begin position="1"/>
        <end position="18"/>
    </location>
</feature>
<dbReference type="OrthoDB" id="1100986at2"/>
<keyword evidence="2" id="KW-0732">Signal</keyword>
<evidence type="ECO:0008006" key="5">
    <source>
        <dbReference type="Google" id="ProtNLM"/>
    </source>
</evidence>
<keyword evidence="1" id="KW-0472">Membrane</keyword>
<accession>A0A6A7WBY3</accession>
<organism evidence="3 4">
    <name type="scientific">Segatella copri</name>
    <dbReference type="NCBI Taxonomy" id="165179"/>
    <lineage>
        <taxon>Bacteria</taxon>
        <taxon>Pseudomonadati</taxon>
        <taxon>Bacteroidota</taxon>
        <taxon>Bacteroidia</taxon>
        <taxon>Bacteroidales</taxon>
        <taxon>Prevotellaceae</taxon>
        <taxon>Segatella</taxon>
    </lineage>
</organism>
<sequence length="582" mass="67711">MKKLPLVLLAIVSLFVLAGCHGDKQYDDLLQQADSIMNINDDSAKVAIKLLDKVKPQLNDFSKAQRMRYQLLYHKAMNKADISFSSDSIMKNVAAYYEKHGTSNERMLAYYMLGCVYRDIHEAPLALEYYNKATEQADTVSQDCDYSTLYRIYSQMGVLFEKQYLCNQEFIAYNKATKYAYMAKDTLNALLCYMNSYIDLKQNDSIIARNLRAANLLRKHGYNYYANMAFGSNYPYYIKKNDYIKAKEAFEEYKKINFEGNSNYKDASAYLLYNEGMYYLFANQLDSAHISFQKSYIYAQSYSNKCAATKGLAKYYTKTNHSALAAKYALLSSEYNDSSLYELRESQLQQMQAMYDYSRNQKLAKEAEYKAKQRLNTIYLIIISSCLILLSAVYIYRKNIKKRNHKLLVAQRLYKASILKLQTTKTELAHLKNLNETKIAALIKEKEAVIENLQKEINQYESIHSGRNLVEINKQLMDTFVYKKLAYIECHPQEKITDETWDNLEETLEGMIPSLANIKLKLSKKEYRICLLTRLHFSPSAISCFMQCNLPDISMSRKRMLSKLCEKDGKPKELDEYIQHLM</sequence>
<evidence type="ECO:0000256" key="1">
    <source>
        <dbReference type="SAM" id="Phobius"/>
    </source>
</evidence>
<protein>
    <recommendedName>
        <fullName evidence="5">Tetratricopeptide repeat protein</fullName>
    </recommendedName>
</protein>
<dbReference type="EMBL" id="VZAD01000064">
    <property type="protein sequence ID" value="MQP11994.1"/>
    <property type="molecule type" value="Genomic_DNA"/>
</dbReference>
<evidence type="ECO:0000313" key="4">
    <source>
        <dbReference type="Proteomes" id="UP000384372"/>
    </source>
</evidence>
<dbReference type="PROSITE" id="PS51257">
    <property type="entry name" value="PROKAR_LIPOPROTEIN"/>
    <property type="match status" value="1"/>
</dbReference>
<dbReference type="Proteomes" id="UP000384372">
    <property type="component" value="Unassembled WGS sequence"/>
</dbReference>
<feature type="transmembrane region" description="Helical" evidence="1">
    <location>
        <begin position="378"/>
        <end position="396"/>
    </location>
</feature>
<dbReference type="AlphaFoldDB" id="A0A6A7WBY3"/>
<proteinExistence type="predicted"/>
<feature type="chain" id="PRO_5025359296" description="Tetratricopeptide repeat protein" evidence="2">
    <location>
        <begin position="19"/>
        <end position="582"/>
    </location>
</feature>
<evidence type="ECO:0000256" key="2">
    <source>
        <dbReference type="SAM" id="SignalP"/>
    </source>
</evidence>
<keyword evidence="4" id="KW-1185">Reference proteome</keyword>
<dbReference type="RefSeq" id="WP_158463671.1">
    <property type="nucleotide sequence ID" value="NZ_VZAD01000064.1"/>
</dbReference>